<dbReference type="Proteomes" id="UP000887159">
    <property type="component" value="Unassembled WGS sequence"/>
</dbReference>
<reference evidence="2" key="1">
    <citation type="submission" date="2020-08" db="EMBL/GenBank/DDBJ databases">
        <title>Multicomponent nature underlies the extraordinary mechanical properties of spider dragline silk.</title>
        <authorList>
            <person name="Kono N."/>
            <person name="Nakamura H."/>
            <person name="Mori M."/>
            <person name="Yoshida Y."/>
            <person name="Ohtoshi R."/>
            <person name="Malay A.D."/>
            <person name="Moran D.A.P."/>
            <person name="Tomita M."/>
            <person name="Numata K."/>
            <person name="Arakawa K."/>
        </authorList>
    </citation>
    <scope>NUCLEOTIDE SEQUENCE</scope>
</reference>
<dbReference type="PANTHER" id="PTHR47326:SF1">
    <property type="entry name" value="HTH PSQ-TYPE DOMAIN-CONTAINING PROTEIN"/>
    <property type="match status" value="1"/>
</dbReference>
<keyword evidence="3" id="KW-1185">Reference proteome</keyword>
<evidence type="ECO:0000313" key="3">
    <source>
        <dbReference type="Proteomes" id="UP000887159"/>
    </source>
</evidence>
<organism evidence="2 3">
    <name type="scientific">Trichonephila clavipes</name>
    <name type="common">Golden silk orbweaver</name>
    <name type="synonym">Nephila clavipes</name>
    <dbReference type="NCBI Taxonomy" id="2585209"/>
    <lineage>
        <taxon>Eukaryota</taxon>
        <taxon>Metazoa</taxon>
        <taxon>Ecdysozoa</taxon>
        <taxon>Arthropoda</taxon>
        <taxon>Chelicerata</taxon>
        <taxon>Arachnida</taxon>
        <taxon>Araneae</taxon>
        <taxon>Araneomorphae</taxon>
        <taxon>Entelegynae</taxon>
        <taxon>Araneoidea</taxon>
        <taxon>Nephilidae</taxon>
        <taxon>Trichonephila</taxon>
    </lineage>
</organism>
<sequence>MVWGCMFSHGVGRLHIVSGTVKAIDYIEILQNKLLPTARDLLGNQSWIFQDDNAPCHRAKVVKKWLEDHTVNRMNWPGQSPDLNPIESLWFKIGYEISKKKPSNKRELIEALIFSFNHTVTKDLLLKLVHSMPKRCRAVIKANGWPIKY</sequence>
<dbReference type="InterPro" id="IPR038717">
    <property type="entry name" value="Tc1-like_DDE_dom"/>
</dbReference>
<gene>
    <name evidence="2" type="ORF">TNCV_257771</name>
</gene>
<accession>A0A8X6V9U7</accession>
<comment type="caution">
    <text evidence="2">The sequence shown here is derived from an EMBL/GenBank/DDBJ whole genome shotgun (WGS) entry which is preliminary data.</text>
</comment>
<dbReference type="InterPro" id="IPR036397">
    <property type="entry name" value="RNaseH_sf"/>
</dbReference>
<evidence type="ECO:0000313" key="2">
    <source>
        <dbReference type="EMBL" id="GFX99738.1"/>
    </source>
</evidence>
<dbReference type="Pfam" id="PF13358">
    <property type="entry name" value="DDE_3"/>
    <property type="match status" value="1"/>
</dbReference>
<dbReference type="EMBL" id="BMAU01021215">
    <property type="protein sequence ID" value="GFX99738.1"/>
    <property type="molecule type" value="Genomic_DNA"/>
</dbReference>
<dbReference type="PANTHER" id="PTHR47326">
    <property type="entry name" value="TRANSPOSABLE ELEMENT TC3 TRANSPOSASE-LIKE PROTEIN"/>
    <property type="match status" value="1"/>
</dbReference>
<evidence type="ECO:0000259" key="1">
    <source>
        <dbReference type="Pfam" id="PF13358"/>
    </source>
</evidence>
<name>A0A8X6V9U7_TRICX</name>
<protein>
    <submittedName>
        <fullName evidence="2">Transposable element Tcb1 transposase</fullName>
    </submittedName>
</protein>
<feature type="domain" description="Tc1-like transposase DDE" evidence="1">
    <location>
        <begin position="8"/>
        <end position="108"/>
    </location>
</feature>
<dbReference type="AlphaFoldDB" id="A0A8X6V9U7"/>
<dbReference type="Gene3D" id="3.30.420.10">
    <property type="entry name" value="Ribonuclease H-like superfamily/Ribonuclease H"/>
    <property type="match status" value="1"/>
</dbReference>
<proteinExistence type="predicted"/>
<dbReference type="GO" id="GO:0003676">
    <property type="term" value="F:nucleic acid binding"/>
    <property type="evidence" value="ECO:0007669"/>
    <property type="project" value="InterPro"/>
</dbReference>